<evidence type="ECO:0000313" key="2">
    <source>
        <dbReference type="EMBL" id="KAL0367318.1"/>
    </source>
</evidence>
<evidence type="ECO:0000256" key="1">
    <source>
        <dbReference type="SAM" id="MobiDB-lite"/>
    </source>
</evidence>
<feature type="region of interest" description="Disordered" evidence="1">
    <location>
        <begin position="25"/>
        <end position="66"/>
    </location>
</feature>
<feature type="region of interest" description="Disordered" evidence="1">
    <location>
        <begin position="79"/>
        <end position="108"/>
    </location>
</feature>
<reference evidence="2" key="1">
    <citation type="submission" date="2020-06" db="EMBL/GenBank/DDBJ databases">
        <authorList>
            <person name="Li T."/>
            <person name="Hu X."/>
            <person name="Zhang T."/>
            <person name="Song X."/>
            <person name="Zhang H."/>
            <person name="Dai N."/>
            <person name="Sheng W."/>
            <person name="Hou X."/>
            <person name="Wei L."/>
        </authorList>
    </citation>
    <scope>NUCLEOTIDE SEQUENCE</scope>
    <source>
        <strain evidence="2">G02</strain>
        <tissue evidence="2">Leaf</tissue>
    </source>
</reference>
<organism evidence="2">
    <name type="scientific">Sesamum radiatum</name>
    <name type="common">Black benniseed</name>
    <dbReference type="NCBI Taxonomy" id="300843"/>
    <lineage>
        <taxon>Eukaryota</taxon>
        <taxon>Viridiplantae</taxon>
        <taxon>Streptophyta</taxon>
        <taxon>Embryophyta</taxon>
        <taxon>Tracheophyta</taxon>
        <taxon>Spermatophyta</taxon>
        <taxon>Magnoliopsida</taxon>
        <taxon>eudicotyledons</taxon>
        <taxon>Gunneridae</taxon>
        <taxon>Pentapetalae</taxon>
        <taxon>asterids</taxon>
        <taxon>lamiids</taxon>
        <taxon>Lamiales</taxon>
        <taxon>Pedaliaceae</taxon>
        <taxon>Sesamum</taxon>
    </lineage>
</organism>
<name>A0AAW2QHN5_SESRA</name>
<feature type="compositionally biased region" description="Polar residues" evidence="1">
    <location>
        <begin position="99"/>
        <end position="108"/>
    </location>
</feature>
<protein>
    <submittedName>
        <fullName evidence="2">Uncharacterized protein</fullName>
    </submittedName>
</protein>
<proteinExistence type="predicted"/>
<gene>
    <name evidence="2" type="ORF">Sradi_3621900</name>
</gene>
<sequence length="108" mass="10928">MKNPNQTIDKQKVVASPIGTQALQVIAGAPPPPGATGSAPAALPQSSLPPRVMGPATAPPPSPGSKHVFRYFQGGAVTDLTRSHPTDSCGCPARARAHSSPSTINPTT</sequence>
<reference evidence="2" key="2">
    <citation type="journal article" date="2024" name="Plant">
        <title>Genomic evolution and insights into agronomic trait innovations of Sesamum species.</title>
        <authorList>
            <person name="Miao H."/>
            <person name="Wang L."/>
            <person name="Qu L."/>
            <person name="Liu H."/>
            <person name="Sun Y."/>
            <person name="Le M."/>
            <person name="Wang Q."/>
            <person name="Wei S."/>
            <person name="Zheng Y."/>
            <person name="Lin W."/>
            <person name="Duan Y."/>
            <person name="Cao H."/>
            <person name="Xiong S."/>
            <person name="Wang X."/>
            <person name="Wei L."/>
            <person name="Li C."/>
            <person name="Ma Q."/>
            <person name="Ju M."/>
            <person name="Zhao R."/>
            <person name="Li G."/>
            <person name="Mu C."/>
            <person name="Tian Q."/>
            <person name="Mei H."/>
            <person name="Zhang T."/>
            <person name="Gao T."/>
            <person name="Zhang H."/>
        </authorList>
    </citation>
    <scope>NUCLEOTIDE SEQUENCE</scope>
    <source>
        <strain evidence="2">G02</strain>
    </source>
</reference>
<dbReference type="EMBL" id="JACGWJ010000015">
    <property type="protein sequence ID" value="KAL0367318.1"/>
    <property type="molecule type" value="Genomic_DNA"/>
</dbReference>
<accession>A0AAW2QHN5</accession>
<comment type="caution">
    <text evidence="2">The sequence shown here is derived from an EMBL/GenBank/DDBJ whole genome shotgun (WGS) entry which is preliminary data.</text>
</comment>
<dbReference type="AlphaFoldDB" id="A0AAW2QHN5"/>
<feature type="compositionally biased region" description="Low complexity" evidence="1">
    <location>
        <begin position="35"/>
        <end position="56"/>
    </location>
</feature>